<protein>
    <submittedName>
        <fullName evidence="2">Uncharacterized protein</fullName>
    </submittedName>
</protein>
<evidence type="ECO:0000313" key="2">
    <source>
        <dbReference type="EMBL" id="KAJ5232618.1"/>
    </source>
</evidence>
<feature type="region of interest" description="Disordered" evidence="1">
    <location>
        <begin position="1"/>
        <end position="75"/>
    </location>
</feature>
<comment type="caution">
    <text evidence="2">The sequence shown here is derived from an EMBL/GenBank/DDBJ whole genome shotgun (WGS) entry which is preliminary data.</text>
</comment>
<proteinExistence type="predicted"/>
<reference evidence="2" key="2">
    <citation type="journal article" date="2023" name="IMA Fungus">
        <title>Comparative genomic study of the Penicillium genus elucidates a diverse pangenome and 15 lateral gene transfer events.</title>
        <authorList>
            <person name="Petersen C."/>
            <person name="Sorensen T."/>
            <person name="Nielsen M.R."/>
            <person name="Sondergaard T.E."/>
            <person name="Sorensen J.L."/>
            <person name="Fitzpatrick D.A."/>
            <person name="Frisvad J.C."/>
            <person name="Nielsen K.L."/>
        </authorList>
    </citation>
    <scope>NUCLEOTIDE SEQUENCE</scope>
    <source>
        <strain evidence="2">IBT 19713</strain>
    </source>
</reference>
<dbReference type="RefSeq" id="XP_058330611.1">
    <property type="nucleotide sequence ID" value="XM_058474871.1"/>
</dbReference>
<reference evidence="2" key="1">
    <citation type="submission" date="2022-11" db="EMBL/GenBank/DDBJ databases">
        <authorList>
            <person name="Petersen C."/>
        </authorList>
    </citation>
    <scope>NUCLEOTIDE SEQUENCE</scope>
    <source>
        <strain evidence="2">IBT 19713</strain>
    </source>
</reference>
<feature type="compositionally biased region" description="Polar residues" evidence="1">
    <location>
        <begin position="1"/>
        <end position="34"/>
    </location>
</feature>
<accession>A0A9W9P240</accession>
<keyword evidence="3" id="KW-1185">Reference proteome</keyword>
<evidence type="ECO:0000313" key="3">
    <source>
        <dbReference type="Proteomes" id="UP001150941"/>
    </source>
</evidence>
<sequence length="75" mass="8065">MNNSKYVTRRSASSTFAVPTTPSRNVAANFSKSMGPSPAVPRPNIRRPSLPRPESPRVAPPKLSLGGSTDPFRCL</sequence>
<gene>
    <name evidence="2" type="ORF">N7468_005574</name>
</gene>
<name>A0A9W9P240_9EURO</name>
<dbReference type="Proteomes" id="UP001150941">
    <property type="component" value="Unassembled WGS sequence"/>
</dbReference>
<dbReference type="GeneID" id="83202174"/>
<dbReference type="AlphaFoldDB" id="A0A9W9P240"/>
<evidence type="ECO:0000256" key="1">
    <source>
        <dbReference type="SAM" id="MobiDB-lite"/>
    </source>
</evidence>
<organism evidence="2 3">
    <name type="scientific">Penicillium chermesinum</name>
    <dbReference type="NCBI Taxonomy" id="63820"/>
    <lineage>
        <taxon>Eukaryota</taxon>
        <taxon>Fungi</taxon>
        <taxon>Dikarya</taxon>
        <taxon>Ascomycota</taxon>
        <taxon>Pezizomycotina</taxon>
        <taxon>Eurotiomycetes</taxon>
        <taxon>Eurotiomycetidae</taxon>
        <taxon>Eurotiales</taxon>
        <taxon>Aspergillaceae</taxon>
        <taxon>Penicillium</taxon>
    </lineage>
</organism>
<dbReference type="EMBL" id="JAPQKS010000004">
    <property type="protein sequence ID" value="KAJ5232618.1"/>
    <property type="molecule type" value="Genomic_DNA"/>
</dbReference>